<proteinExistence type="predicted"/>
<reference evidence="1" key="1">
    <citation type="submission" date="2023-04" db="EMBL/GenBank/DDBJ databases">
        <authorList>
            <person name="Vijverberg K."/>
            <person name="Xiong W."/>
            <person name="Schranz E."/>
        </authorList>
    </citation>
    <scope>NUCLEOTIDE SEQUENCE</scope>
</reference>
<name>A0AA35ZLW7_LACSI</name>
<gene>
    <name evidence="1" type="ORF">LSALG_LOCUS33547</name>
</gene>
<keyword evidence="2" id="KW-1185">Reference proteome</keyword>
<evidence type="ECO:0000313" key="2">
    <source>
        <dbReference type="Proteomes" id="UP001177003"/>
    </source>
</evidence>
<protein>
    <submittedName>
        <fullName evidence="1">Uncharacterized protein</fullName>
    </submittedName>
</protein>
<accession>A0AA35ZLW7</accession>
<sequence>MLNMFESRVITKVSGMLKASESAILEKVDYTDQNSELRVKTLRSDFMGEVKNLKSTTKERDVLFIQEVKKVKEDVNSQIHELREDMKKEILSVQHDYAPLHQKVDIICDAVTRFVKLYEGVQGGERKLAEEGAKVVGKVFSSNIPSTKPVIVSAELVTSIIITTLPITRTISKGIVIGKPLESGGSGSKPKEVEAEVEIEKLRIVQSIMTQRDNDPKGMDKGDPAKHHNYETIEANVAFNHIWISL</sequence>
<dbReference type="Proteomes" id="UP001177003">
    <property type="component" value="Chromosome 7"/>
</dbReference>
<dbReference type="AlphaFoldDB" id="A0AA35ZLW7"/>
<dbReference type="EMBL" id="OX465083">
    <property type="protein sequence ID" value="CAI9294571.1"/>
    <property type="molecule type" value="Genomic_DNA"/>
</dbReference>
<evidence type="ECO:0000313" key="1">
    <source>
        <dbReference type="EMBL" id="CAI9294571.1"/>
    </source>
</evidence>
<organism evidence="1 2">
    <name type="scientific">Lactuca saligna</name>
    <name type="common">Willowleaf lettuce</name>
    <dbReference type="NCBI Taxonomy" id="75948"/>
    <lineage>
        <taxon>Eukaryota</taxon>
        <taxon>Viridiplantae</taxon>
        <taxon>Streptophyta</taxon>
        <taxon>Embryophyta</taxon>
        <taxon>Tracheophyta</taxon>
        <taxon>Spermatophyta</taxon>
        <taxon>Magnoliopsida</taxon>
        <taxon>eudicotyledons</taxon>
        <taxon>Gunneridae</taxon>
        <taxon>Pentapetalae</taxon>
        <taxon>asterids</taxon>
        <taxon>campanulids</taxon>
        <taxon>Asterales</taxon>
        <taxon>Asteraceae</taxon>
        <taxon>Cichorioideae</taxon>
        <taxon>Cichorieae</taxon>
        <taxon>Lactucinae</taxon>
        <taxon>Lactuca</taxon>
    </lineage>
</organism>